<keyword evidence="11" id="KW-0472">Membrane</keyword>
<feature type="transmembrane region" description="Helical" evidence="11">
    <location>
        <begin position="781"/>
        <end position="804"/>
    </location>
</feature>
<feature type="region of interest" description="Disordered" evidence="10">
    <location>
        <begin position="1"/>
        <end position="38"/>
    </location>
</feature>
<comment type="caution">
    <text evidence="14">The sequence shown here is derived from an EMBL/GenBank/DDBJ whole genome shotgun (WGS) entry which is preliminary data.</text>
</comment>
<feature type="transmembrane region" description="Helical" evidence="11">
    <location>
        <begin position="638"/>
        <end position="665"/>
    </location>
</feature>
<dbReference type="EC" id="2.5.1.61" evidence="4"/>
<organism evidence="14 15">
    <name type="scientific">Cylindrodendrum hubeiense</name>
    <dbReference type="NCBI Taxonomy" id="595255"/>
    <lineage>
        <taxon>Eukaryota</taxon>
        <taxon>Fungi</taxon>
        <taxon>Dikarya</taxon>
        <taxon>Ascomycota</taxon>
        <taxon>Pezizomycotina</taxon>
        <taxon>Sordariomycetes</taxon>
        <taxon>Hypocreomycetidae</taxon>
        <taxon>Hypocreales</taxon>
        <taxon>Nectriaceae</taxon>
        <taxon>Cylindrodendrum</taxon>
    </lineage>
</organism>
<dbReference type="NCBIfam" id="TIGR00212">
    <property type="entry name" value="hemC"/>
    <property type="match status" value="1"/>
</dbReference>
<dbReference type="Gene3D" id="3.30.160.40">
    <property type="entry name" value="Porphobilinogen deaminase, C-terminal domain"/>
    <property type="match status" value="1"/>
</dbReference>
<dbReference type="GO" id="GO:0005737">
    <property type="term" value="C:cytoplasm"/>
    <property type="evidence" value="ECO:0007669"/>
    <property type="project" value="TreeGrafter"/>
</dbReference>
<feature type="transmembrane region" description="Helical" evidence="11">
    <location>
        <begin position="48"/>
        <end position="68"/>
    </location>
</feature>
<gene>
    <name evidence="14" type="ORF">G7Z17_g440</name>
</gene>
<dbReference type="SUPFAM" id="SSF53850">
    <property type="entry name" value="Periplasmic binding protein-like II"/>
    <property type="match status" value="1"/>
</dbReference>
<feature type="transmembrane region" description="Helical" evidence="11">
    <location>
        <begin position="686"/>
        <end position="710"/>
    </location>
</feature>
<proteinExistence type="inferred from homology"/>
<dbReference type="InterPro" id="IPR021840">
    <property type="entry name" value="DUF3433"/>
</dbReference>
<evidence type="ECO:0000259" key="12">
    <source>
        <dbReference type="Pfam" id="PF01379"/>
    </source>
</evidence>
<dbReference type="SUPFAM" id="SSF54782">
    <property type="entry name" value="Porphobilinogen deaminase (hydroxymethylbilane synthase), C-terminal domain"/>
    <property type="match status" value="1"/>
</dbReference>
<keyword evidence="5" id="KW-0808">Transferase</keyword>
<dbReference type="Pfam" id="PF01379">
    <property type="entry name" value="Porphobil_deam"/>
    <property type="match status" value="1"/>
</dbReference>
<feature type="domain" description="Porphobilinogen deaminase C-terminal" evidence="13">
    <location>
        <begin position="1129"/>
        <end position="1216"/>
    </location>
</feature>
<dbReference type="PANTHER" id="PTHR11557">
    <property type="entry name" value="PORPHOBILINOGEN DEAMINASE"/>
    <property type="match status" value="1"/>
</dbReference>
<evidence type="ECO:0000256" key="2">
    <source>
        <dbReference type="ARBA" id="ARBA00004735"/>
    </source>
</evidence>
<evidence type="ECO:0000256" key="4">
    <source>
        <dbReference type="ARBA" id="ARBA00012655"/>
    </source>
</evidence>
<dbReference type="Proteomes" id="UP000722485">
    <property type="component" value="Unassembled WGS sequence"/>
</dbReference>
<dbReference type="EMBL" id="JAANBB010000003">
    <property type="protein sequence ID" value="KAF7557703.1"/>
    <property type="molecule type" value="Genomic_DNA"/>
</dbReference>
<name>A0A9P5HK74_9HYPO</name>
<dbReference type="Pfam" id="PF11915">
    <property type="entry name" value="DUF3433"/>
    <property type="match status" value="2"/>
</dbReference>
<comment type="similarity">
    <text evidence="3">Belongs to the HMBS family.</text>
</comment>
<keyword evidence="7" id="KW-0627">Porphyrin biosynthesis</keyword>
<evidence type="ECO:0000256" key="7">
    <source>
        <dbReference type="ARBA" id="ARBA00023244"/>
    </source>
</evidence>
<dbReference type="InterPro" id="IPR022418">
    <property type="entry name" value="Porphobilinogen_deaminase_C"/>
</dbReference>
<keyword evidence="15" id="KW-1185">Reference proteome</keyword>
<dbReference type="FunFam" id="3.40.190.10:FF:000005">
    <property type="entry name" value="Porphobilinogen deaminase"/>
    <property type="match status" value="1"/>
</dbReference>
<comment type="pathway">
    <text evidence="2">Porphyrin-containing compound metabolism; protoporphyrin-IX biosynthesis; coproporphyrinogen-III from 5-aminolevulinate: step 2/4.</text>
</comment>
<dbReference type="InterPro" id="IPR022419">
    <property type="entry name" value="Porphobilin_deaminase_cofac_BS"/>
</dbReference>
<evidence type="ECO:0000256" key="6">
    <source>
        <dbReference type="ARBA" id="ARBA00023133"/>
    </source>
</evidence>
<evidence type="ECO:0000256" key="11">
    <source>
        <dbReference type="SAM" id="Phobius"/>
    </source>
</evidence>
<dbReference type="PROSITE" id="PS00533">
    <property type="entry name" value="PORPHOBILINOGEN_DEAM"/>
    <property type="match status" value="1"/>
</dbReference>
<dbReference type="InterPro" id="IPR036803">
    <property type="entry name" value="Porphobilinogen_deaminase_C_sf"/>
</dbReference>
<dbReference type="GO" id="GO:0004418">
    <property type="term" value="F:hydroxymethylbilane synthase activity"/>
    <property type="evidence" value="ECO:0007669"/>
    <property type="project" value="UniProtKB-EC"/>
</dbReference>
<reference evidence="14" key="1">
    <citation type="submission" date="2020-03" db="EMBL/GenBank/DDBJ databases">
        <title>Draft Genome Sequence of Cylindrodendrum hubeiense.</title>
        <authorList>
            <person name="Buettner E."/>
            <person name="Kellner H."/>
        </authorList>
    </citation>
    <scope>NUCLEOTIDE SEQUENCE</scope>
    <source>
        <strain evidence="14">IHI 201604</strain>
    </source>
</reference>
<dbReference type="InterPro" id="IPR022417">
    <property type="entry name" value="Porphobilin_deaminase_N"/>
</dbReference>
<sequence length="1226" mass="133002">MIASKTGADASANEYSASYDPQPMHDRHVDLPQGSQKRPNYRPTPLRWYFVLLQMIFIMGAMGVVLWARQSMPDSDSTAVIEHKRWTERRLVAEDLSPRQDDATFLTTATFISEGSSFVTVPGTTGLITTEIVETSLETIWLTDGEPVPSMITYEETITVPGGGGEVITTTEVGTSTEYSLVPGTGTEMVTSAIEIPYTTSYEITMSGGAGTTYVTTIITSEVVASDATGEQYFVSTHEDTIQTTQMTTQAASSYLSYGKFTVTAVVTDPEDLPSNIIQPTAKVVDVVSTKAATTVQKVEKIAPTTIVTQVDELETIVSTPAPETVVTVGADGFPTTITNYFGPVTLTTTRGRLVTLTTDGGETTLLSTVEGATMTYESTSAPTGTAAASLRVYEITEAGYFLGKFVPALVAVLISIPIRIIDLNAQLYQPFYALSRPNGAYGSNSMVLHYSGWTGFLKPFTTLSDGHPVTFITMLLVLCSALMTPLATEAIGVKIHGKCHINSAAGCAASLGLSQLPTRALLALLAFTIVLLCALLYFLRNFETGLHANPWSIAGIASLASNRHIRPLQLTEKNIYKEMRDNHYKLGFFQTGDSFVEYGILVENGSGQTQQNKDNGQGVDSRPVEAPFERLPKGNPFIALGVIWRLAFITFLMGLIVLILYYHINLTRKSDFKSFIDSQTFGVRFFFCALGVALSFGWTALFISVAIIAPYQGLSHKSQVASNSILLTRPTNGYSGLYSSIKHGQPFLGLVAFMTMLSNFMPLLLVNIPFTITQTYQTHVICARTSVAILFLMVLTIVGSFFVKWPDMPVDPRSIAGAMYYISESSIADEFSGIARLESKQRTLRVKEMGGRYWYGEILHCNTYFATMDHENELGDSKRQDATEEVLSPGSQVVVGCRKSELALIQARYVIAQLAKASIPSPTFVTATGSVAGDADKQTPFMLLSKQTGGSDVGKSLWTNALEVDLMSGKVDFLVHSLKDMPTTLPPDCLLGAISEREDSSDAVIMRPDSEFKSIDQLLPGSVVGSSSSRRRALILRNWPHLKVAECRGNVDTRLAKLDAPDSPFSCILLATSGLLRLGLGHRITQRLDASVFPYAVGQGALGIEIKTGREDVLRLVRGTDHKLSRWRAMAERAMLRSLQGGCSSPIGVCSYFEPPNADKPEDAEKKGSEGGTLRLNGTVLDMDGTKSIFAENSGTVWSDNEAEQLGISVAQILLNKGASNLLSK</sequence>
<keyword evidence="11" id="KW-0812">Transmembrane</keyword>
<dbReference type="PANTHER" id="PTHR11557:SF0">
    <property type="entry name" value="PORPHOBILINOGEN DEAMINASE"/>
    <property type="match status" value="1"/>
</dbReference>
<evidence type="ECO:0000256" key="1">
    <source>
        <dbReference type="ARBA" id="ARBA00001916"/>
    </source>
</evidence>
<dbReference type="AlphaFoldDB" id="A0A9P5HK74"/>
<dbReference type="GO" id="GO:0006783">
    <property type="term" value="P:heme biosynthetic process"/>
    <property type="evidence" value="ECO:0007669"/>
    <property type="project" value="UniProtKB-KW"/>
</dbReference>
<dbReference type="Gene3D" id="3.40.190.10">
    <property type="entry name" value="Periplasmic binding protein-like II"/>
    <property type="match status" value="2"/>
</dbReference>
<evidence type="ECO:0000256" key="10">
    <source>
        <dbReference type="SAM" id="MobiDB-lite"/>
    </source>
</evidence>
<evidence type="ECO:0000256" key="3">
    <source>
        <dbReference type="ARBA" id="ARBA00005638"/>
    </source>
</evidence>
<protein>
    <recommendedName>
        <fullName evidence="4">hydroxymethylbilane synthase</fullName>
        <ecNumber evidence="4">2.5.1.61</ecNumber>
    </recommendedName>
    <alternativeName>
        <fullName evidence="9">Hydroxymethylbilane synthase</fullName>
    </alternativeName>
    <alternativeName>
        <fullName evidence="8">Pre-uroporphyrinogen synthase</fullName>
    </alternativeName>
</protein>
<feature type="transmembrane region" description="Helical" evidence="11">
    <location>
        <begin position="402"/>
        <end position="422"/>
    </location>
</feature>
<keyword evidence="11" id="KW-1133">Transmembrane helix</keyword>
<feature type="transmembrane region" description="Helical" evidence="11">
    <location>
        <begin position="748"/>
        <end position="769"/>
    </location>
</feature>
<evidence type="ECO:0000259" key="13">
    <source>
        <dbReference type="Pfam" id="PF03900"/>
    </source>
</evidence>
<evidence type="ECO:0000313" key="14">
    <source>
        <dbReference type="EMBL" id="KAF7557703.1"/>
    </source>
</evidence>
<evidence type="ECO:0000313" key="15">
    <source>
        <dbReference type="Proteomes" id="UP000722485"/>
    </source>
</evidence>
<comment type="cofactor">
    <cofactor evidence="1">
        <name>dipyrromethane</name>
        <dbReference type="ChEBI" id="CHEBI:60342"/>
    </cofactor>
</comment>
<feature type="transmembrane region" description="Helical" evidence="11">
    <location>
        <begin position="521"/>
        <end position="540"/>
    </location>
</feature>
<keyword evidence="6" id="KW-0350">Heme biosynthesis</keyword>
<evidence type="ECO:0000256" key="8">
    <source>
        <dbReference type="ARBA" id="ARBA00030685"/>
    </source>
</evidence>
<dbReference type="InterPro" id="IPR000860">
    <property type="entry name" value="HemC"/>
</dbReference>
<dbReference type="OrthoDB" id="5428901at2759"/>
<dbReference type="Pfam" id="PF03900">
    <property type="entry name" value="Porphobil_deamC"/>
    <property type="match status" value="1"/>
</dbReference>
<feature type="domain" description="Porphobilinogen deaminase N-terminal" evidence="12">
    <location>
        <begin position="894"/>
        <end position="1114"/>
    </location>
</feature>
<evidence type="ECO:0000256" key="9">
    <source>
        <dbReference type="ARBA" id="ARBA00033064"/>
    </source>
</evidence>
<feature type="transmembrane region" description="Helical" evidence="11">
    <location>
        <begin position="470"/>
        <end position="489"/>
    </location>
</feature>
<dbReference type="PRINTS" id="PR00151">
    <property type="entry name" value="PORPHBDMNASE"/>
</dbReference>
<evidence type="ECO:0000256" key="5">
    <source>
        <dbReference type="ARBA" id="ARBA00022679"/>
    </source>
</evidence>
<accession>A0A9P5HK74</accession>